<dbReference type="FunFam" id="1.10.287.950:FF:000001">
    <property type="entry name" value="Methyl-accepting chemotaxis sensory transducer"/>
    <property type="match status" value="1"/>
</dbReference>
<dbReference type="PROSITE" id="PS50111">
    <property type="entry name" value="CHEMOTAXIS_TRANSDUC_2"/>
    <property type="match status" value="1"/>
</dbReference>
<keyword evidence="6" id="KW-1133">Transmembrane helix</keyword>
<accession>A1ATN0</accession>
<evidence type="ECO:0000256" key="2">
    <source>
        <dbReference type="ARBA" id="ARBA00023224"/>
    </source>
</evidence>
<name>A1ATN0_PELPD</name>
<comment type="subcellular location">
    <subcellularLocation>
        <location evidence="1">Membrane</location>
    </subcellularLocation>
</comment>
<proteinExistence type="inferred from homology"/>
<evidence type="ECO:0000256" key="1">
    <source>
        <dbReference type="ARBA" id="ARBA00004370"/>
    </source>
</evidence>
<dbReference type="InterPro" id="IPR003660">
    <property type="entry name" value="HAMP_dom"/>
</dbReference>
<sequence>MSTLLNMKIGARLGFGFGFVLLLLVAMGGISIRNMGAINRGVEQIVTVDYAKINLANDINARVVTLLENFALMQLKDQTGKIEVKRDIDTLRSEYRGLMEKLEKLETTAEGKGLIAAAKVALANGTTANNRVIELSLANSAAEALSVYNNEAYPLNRKIKAAFNDIVKYQEGVMEVSHGEATRVFGSTRLINVVLVVVALLVGILTSYLITLSITRPLAEGIRIADALADGNLTIQVSSTGRDETGLLIEHLGHMVHNLRDMISRTVDISSGIAAASNQLHSTATQIATGAEEVSCQANTVATASEEMSATSSDIARNCSMAADASRQTSESANSGAQVVNETITGMNVIADRVRETSKTIEALGTRSDQIGEIIGTIEDIADQTNLLALNAAIEAARAGEQGRGFAVVADEVRALAERTTKATREIGEMIKAIQRETQEAVTAMDEGVREVEKGAESSQKSGRALEEILERINEVSMQVNQIATAAEEQTATTGEVTSNIQQINEVVHSTAQGAEETAKAAAQLAGQAEELQGLVSRFRLS</sequence>
<protein>
    <submittedName>
        <fullName evidence="9">Methyl-accepting chemotaxis sensory transducer</fullName>
    </submittedName>
</protein>
<dbReference type="PANTHER" id="PTHR32089">
    <property type="entry name" value="METHYL-ACCEPTING CHEMOTAXIS PROTEIN MCPB"/>
    <property type="match status" value="1"/>
</dbReference>
<evidence type="ECO:0000256" key="6">
    <source>
        <dbReference type="SAM" id="Phobius"/>
    </source>
</evidence>
<evidence type="ECO:0000256" key="4">
    <source>
        <dbReference type="PROSITE-ProRule" id="PRU00284"/>
    </source>
</evidence>
<reference evidence="9 10" key="1">
    <citation type="submission" date="2006-10" db="EMBL/GenBank/DDBJ databases">
        <title>Complete sequence of chromosome of Pelobacter propionicus DSM 2379.</title>
        <authorList>
            <consortium name="US DOE Joint Genome Institute"/>
            <person name="Copeland A."/>
            <person name="Lucas S."/>
            <person name="Lapidus A."/>
            <person name="Barry K."/>
            <person name="Detter J.C."/>
            <person name="Glavina del Rio T."/>
            <person name="Hammon N."/>
            <person name="Israni S."/>
            <person name="Dalin E."/>
            <person name="Tice H."/>
            <person name="Pitluck S."/>
            <person name="Saunders E."/>
            <person name="Brettin T."/>
            <person name="Bruce D."/>
            <person name="Han C."/>
            <person name="Tapia R."/>
            <person name="Schmutz J."/>
            <person name="Larimer F."/>
            <person name="Land M."/>
            <person name="Hauser L."/>
            <person name="Kyrpides N."/>
            <person name="Kim E."/>
            <person name="Lovley D."/>
            <person name="Richardson P."/>
        </authorList>
    </citation>
    <scope>NUCLEOTIDE SEQUENCE [LARGE SCALE GENOMIC DNA]</scope>
    <source>
        <strain evidence="10">DSM 2379 / NBRC 103807 / OttBd1</strain>
    </source>
</reference>
<gene>
    <name evidence="9" type="ordered locus">Ppro_3107</name>
</gene>
<dbReference type="SMART" id="SM00304">
    <property type="entry name" value="HAMP"/>
    <property type="match status" value="1"/>
</dbReference>
<comment type="similarity">
    <text evidence="3">Belongs to the methyl-accepting chemotaxis (MCP) protein family.</text>
</comment>
<dbReference type="GO" id="GO:0006935">
    <property type="term" value="P:chemotaxis"/>
    <property type="evidence" value="ECO:0007669"/>
    <property type="project" value="InterPro"/>
</dbReference>
<keyword evidence="2 4" id="KW-0807">Transducer</keyword>
<dbReference type="Pfam" id="PF00672">
    <property type="entry name" value="HAMP"/>
    <property type="match status" value="1"/>
</dbReference>
<evidence type="ECO:0000256" key="5">
    <source>
        <dbReference type="SAM" id="Coils"/>
    </source>
</evidence>
<dbReference type="GO" id="GO:0016020">
    <property type="term" value="C:membrane"/>
    <property type="evidence" value="ECO:0007669"/>
    <property type="project" value="UniProtKB-SubCell"/>
</dbReference>
<evidence type="ECO:0000259" key="7">
    <source>
        <dbReference type="PROSITE" id="PS50111"/>
    </source>
</evidence>
<dbReference type="Gene3D" id="1.10.287.950">
    <property type="entry name" value="Methyl-accepting chemotaxis protein"/>
    <property type="match status" value="1"/>
</dbReference>
<feature type="coiled-coil region" evidence="5">
    <location>
        <begin position="81"/>
        <end position="108"/>
    </location>
</feature>
<feature type="domain" description="Methyl-accepting transducer" evidence="7">
    <location>
        <begin position="269"/>
        <end position="505"/>
    </location>
</feature>
<evidence type="ECO:0000259" key="8">
    <source>
        <dbReference type="PROSITE" id="PS50885"/>
    </source>
</evidence>
<dbReference type="Pfam" id="PF12729">
    <property type="entry name" value="4HB_MCP_1"/>
    <property type="match status" value="1"/>
</dbReference>
<evidence type="ECO:0000256" key="3">
    <source>
        <dbReference type="ARBA" id="ARBA00029447"/>
    </source>
</evidence>
<dbReference type="OrthoDB" id="5337743at2"/>
<dbReference type="RefSeq" id="WP_011736933.1">
    <property type="nucleotide sequence ID" value="NC_008609.1"/>
</dbReference>
<dbReference type="PRINTS" id="PR00260">
    <property type="entry name" value="CHEMTRNSDUCR"/>
</dbReference>
<dbReference type="InterPro" id="IPR047347">
    <property type="entry name" value="YvaQ-like_sensor"/>
</dbReference>
<dbReference type="GO" id="GO:0007165">
    <property type="term" value="P:signal transduction"/>
    <property type="evidence" value="ECO:0007669"/>
    <property type="project" value="UniProtKB-KW"/>
</dbReference>
<keyword evidence="6" id="KW-0472">Membrane</keyword>
<dbReference type="CDD" id="cd06225">
    <property type="entry name" value="HAMP"/>
    <property type="match status" value="1"/>
</dbReference>
<dbReference type="Proteomes" id="UP000006732">
    <property type="component" value="Chromosome"/>
</dbReference>
<keyword evidence="10" id="KW-1185">Reference proteome</keyword>
<dbReference type="EMBL" id="CP000482">
    <property type="protein sequence ID" value="ABL00701.1"/>
    <property type="molecule type" value="Genomic_DNA"/>
</dbReference>
<organism evidence="9 10">
    <name type="scientific">Pelobacter propionicus (strain DSM 2379 / NBRC 103807 / OttBd1)</name>
    <dbReference type="NCBI Taxonomy" id="338966"/>
    <lineage>
        <taxon>Bacteria</taxon>
        <taxon>Pseudomonadati</taxon>
        <taxon>Thermodesulfobacteriota</taxon>
        <taxon>Desulfuromonadia</taxon>
        <taxon>Desulfuromonadales</taxon>
        <taxon>Desulfuromonadaceae</taxon>
        <taxon>Pelobacter</taxon>
    </lineage>
</organism>
<dbReference type="STRING" id="338966.Ppro_3107"/>
<dbReference type="InterPro" id="IPR004090">
    <property type="entry name" value="Chemotax_Me-accpt_rcpt"/>
</dbReference>
<feature type="domain" description="HAMP" evidence="8">
    <location>
        <begin position="212"/>
        <end position="264"/>
    </location>
</feature>
<dbReference type="CDD" id="cd11386">
    <property type="entry name" value="MCP_signal"/>
    <property type="match status" value="1"/>
</dbReference>
<dbReference type="SUPFAM" id="SSF58104">
    <property type="entry name" value="Methyl-accepting chemotaxis protein (MCP) signaling domain"/>
    <property type="match status" value="1"/>
</dbReference>
<dbReference type="CDD" id="cd19411">
    <property type="entry name" value="MCP2201-like_sensor"/>
    <property type="match status" value="1"/>
</dbReference>
<dbReference type="AlphaFoldDB" id="A1ATN0"/>
<dbReference type="PANTHER" id="PTHR32089:SF112">
    <property type="entry name" value="LYSOZYME-LIKE PROTEIN-RELATED"/>
    <property type="match status" value="1"/>
</dbReference>
<dbReference type="InterPro" id="IPR024478">
    <property type="entry name" value="HlyB_4HB_MCP"/>
</dbReference>
<dbReference type="Pfam" id="PF00015">
    <property type="entry name" value="MCPsignal"/>
    <property type="match status" value="1"/>
</dbReference>
<dbReference type="InterPro" id="IPR004089">
    <property type="entry name" value="MCPsignal_dom"/>
</dbReference>
<keyword evidence="6" id="KW-0812">Transmembrane</keyword>
<evidence type="ECO:0000313" key="10">
    <source>
        <dbReference type="Proteomes" id="UP000006732"/>
    </source>
</evidence>
<dbReference type="eggNOG" id="COG0840">
    <property type="taxonomic scope" value="Bacteria"/>
</dbReference>
<dbReference type="GO" id="GO:0004888">
    <property type="term" value="F:transmembrane signaling receptor activity"/>
    <property type="evidence" value="ECO:0007669"/>
    <property type="project" value="InterPro"/>
</dbReference>
<dbReference type="SMART" id="SM00283">
    <property type="entry name" value="MA"/>
    <property type="match status" value="1"/>
</dbReference>
<keyword evidence="5" id="KW-0175">Coiled coil</keyword>
<evidence type="ECO:0000313" key="9">
    <source>
        <dbReference type="EMBL" id="ABL00701.1"/>
    </source>
</evidence>
<dbReference type="KEGG" id="ppd:Ppro_3107"/>
<dbReference type="HOGENOM" id="CLU_000445_107_27_7"/>
<dbReference type="PROSITE" id="PS50885">
    <property type="entry name" value="HAMP"/>
    <property type="match status" value="1"/>
</dbReference>
<feature type="transmembrane region" description="Helical" evidence="6">
    <location>
        <begin position="190"/>
        <end position="214"/>
    </location>
</feature>